<evidence type="ECO:0000313" key="2">
    <source>
        <dbReference type="Proteomes" id="UP000790709"/>
    </source>
</evidence>
<accession>A0ACB8BES2</accession>
<comment type="caution">
    <text evidence="1">The sequence shown here is derived from an EMBL/GenBank/DDBJ whole genome shotgun (WGS) entry which is preliminary data.</text>
</comment>
<name>A0ACB8BES2_9AGAM</name>
<proteinExistence type="predicted"/>
<organism evidence="1 2">
    <name type="scientific">Leucogyrophana mollusca</name>
    <dbReference type="NCBI Taxonomy" id="85980"/>
    <lineage>
        <taxon>Eukaryota</taxon>
        <taxon>Fungi</taxon>
        <taxon>Dikarya</taxon>
        <taxon>Basidiomycota</taxon>
        <taxon>Agaricomycotina</taxon>
        <taxon>Agaricomycetes</taxon>
        <taxon>Agaricomycetidae</taxon>
        <taxon>Boletales</taxon>
        <taxon>Boletales incertae sedis</taxon>
        <taxon>Leucogyrophana</taxon>
    </lineage>
</organism>
<gene>
    <name evidence="1" type="ORF">BV22DRAFT_1196767</name>
</gene>
<dbReference type="Proteomes" id="UP000790709">
    <property type="component" value="Unassembled WGS sequence"/>
</dbReference>
<evidence type="ECO:0000313" key="1">
    <source>
        <dbReference type="EMBL" id="KAH7923338.1"/>
    </source>
</evidence>
<protein>
    <submittedName>
        <fullName evidence="1">DAO-domain-containing protein</fullName>
    </submittedName>
</protein>
<keyword evidence="2" id="KW-1185">Reference proteome</keyword>
<dbReference type="EMBL" id="MU266455">
    <property type="protein sequence ID" value="KAH7923338.1"/>
    <property type="molecule type" value="Genomic_DNA"/>
</dbReference>
<sequence>MSALRRLLFSRRTLAYVSAGTLGVTGGGYWYLNSGPAYPVSTKEKRRPPPPWTPPSREQMLESLRRSSIDPDEEFDLLIVGGGATGAGVAVDAVSRGLKVALVEKDDFSAGTSSKSTKLVHGGVRYLQKAVFELDYEQYKLVREALHERRIFLQTAPYLSSMLPIMLPIYKYWQVPYYFAGCKMYDVLAGKENMETSYLMSKGKALETFPMLKSEGLVGAVVYYDGQHNDSRMNVALIMTAVKHGAIVANHCEVTELQKGSNDKLNGARVKDNLTGKEWNVRAKGIINATGPFSDTLLTLDNPDHKPIVQPSAGIHITLPNYYSPRTMGLLDPATSDGRVIFFLPWQGNTIAGTTDSPAPVETEPRAQEDDIRWVLDEVRHYLSPDIKVRRGDVLSAWSGLRPLVRNPSASSTEGLVRNHMIHVSESGLLTIAGGKWTTYRAMAQETVDEAVKVFGLENRVKSGCVTERLRLVGSDGWSRNMFIGLIQRFGLETEVAKHLSDNYGDRAWTVCSLAQPTGETWPLHGLRLSPNYPFIEAEVRYAVRHEYAQTAVDVIARRTRLAFLNAQAALSALPRVIEIMGEELHWSRAQRKRQFERAVEFLGSMGLAPGATVPELEPRNMLERLENVFWSLLKSGGAVTKKPGVTYSRAKFEAGEIDSLKELFARHAVPTSPRDHQAPPEVGAEERRLRKQHVREVLRALPGYEAIRAKDYDYVFDEAGFADREDIDLDEFVEICGSLKEVSFAPLSRKVAKVERTRIPVEKSGGGV</sequence>
<reference evidence="1" key="1">
    <citation type="journal article" date="2021" name="New Phytol.">
        <title>Evolutionary innovations through gain and loss of genes in the ectomycorrhizal Boletales.</title>
        <authorList>
            <person name="Wu G."/>
            <person name="Miyauchi S."/>
            <person name="Morin E."/>
            <person name="Kuo A."/>
            <person name="Drula E."/>
            <person name="Varga T."/>
            <person name="Kohler A."/>
            <person name="Feng B."/>
            <person name="Cao Y."/>
            <person name="Lipzen A."/>
            <person name="Daum C."/>
            <person name="Hundley H."/>
            <person name="Pangilinan J."/>
            <person name="Johnson J."/>
            <person name="Barry K."/>
            <person name="LaButti K."/>
            <person name="Ng V."/>
            <person name="Ahrendt S."/>
            <person name="Min B."/>
            <person name="Choi I.G."/>
            <person name="Park H."/>
            <person name="Plett J.M."/>
            <person name="Magnuson J."/>
            <person name="Spatafora J.W."/>
            <person name="Nagy L.G."/>
            <person name="Henrissat B."/>
            <person name="Grigoriev I.V."/>
            <person name="Yang Z.L."/>
            <person name="Xu J."/>
            <person name="Martin F.M."/>
        </authorList>
    </citation>
    <scope>NUCLEOTIDE SEQUENCE</scope>
    <source>
        <strain evidence="1">KUC20120723A-06</strain>
    </source>
</reference>